<evidence type="ECO:0000313" key="3">
    <source>
        <dbReference type="EMBL" id="RAP41390.1"/>
    </source>
</evidence>
<reference evidence="3 4" key="1">
    <citation type="submission" date="2017-01" db="EMBL/GenBank/DDBJ databases">
        <title>Genome sequence of Rhodovulum viride JA756.</title>
        <authorList>
            <person name="Lakshmi K.V."/>
            <person name="Tushar L.D."/>
            <person name="Sasikala C."/>
            <person name="Venkataramana C."/>
        </authorList>
    </citation>
    <scope>NUCLEOTIDE SEQUENCE [LARGE SCALE GENOMIC DNA]</scope>
    <source>
        <strain evidence="3 4">JA756</strain>
    </source>
</reference>
<dbReference type="Gene3D" id="2.40.160.20">
    <property type="match status" value="1"/>
</dbReference>
<gene>
    <name evidence="3" type="ORF">BYZ73_10620</name>
</gene>
<dbReference type="RefSeq" id="WP_112315926.1">
    <property type="nucleotide sequence ID" value="NZ_MUAV01000010.1"/>
</dbReference>
<evidence type="ECO:0000256" key="1">
    <source>
        <dbReference type="ARBA" id="ARBA00009330"/>
    </source>
</evidence>
<feature type="chain" id="PRO_5045698899" description="Outer membrane protein" evidence="2">
    <location>
        <begin position="23"/>
        <end position="201"/>
    </location>
</feature>
<dbReference type="SUPFAM" id="SSF56925">
    <property type="entry name" value="OMPA-like"/>
    <property type="match status" value="1"/>
</dbReference>
<dbReference type="EMBL" id="MUAV01000010">
    <property type="protein sequence ID" value="RAP41390.1"/>
    <property type="molecule type" value="Genomic_DNA"/>
</dbReference>
<accession>A0ABX9DIH6</accession>
<proteinExistence type="inferred from homology"/>
<dbReference type="Proteomes" id="UP000248659">
    <property type="component" value="Unassembled WGS sequence"/>
</dbReference>
<evidence type="ECO:0000313" key="4">
    <source>
        <dbReference type="Proteomes" id="UP000248659"/>
    </source>
</evidence>
<keyword evidence="4" id="KW-1185">Reference proteome</keyword>
<comment type="similarity">
    <text evidence="1">Belongs to the OmpW/AlkL family.</text>
</comment>
<sequence length="201" mass="21623">MKTSLFAIAMTAAALAGSTALAQSKGDWTLGLGLGYVSPDSDNGTLSNGAIETSVGDNARPTITFEYFFADNWGVEVLGALPFKHNVALNGAKLVDTKLLPPTVSLQYHFVTSSAVTPFLGAGLNYTTFWDTNSSLGDVDFDDSWGLALHAGVDYAIDERHAIRADVRWIDIDTDVKLNGSKIGTAHIDPWVFGVSYIWKF</sequence>
<dbReference type="InterPro" id="IPR011250">
    <property type="entry name" value="OMP/PagP_B-barrel"/>
</dbReference>
<dbReference type="Pfam" id="PF03922">
    <property type="entry name" value="OmpW"/>
    <property type="match status" value="1"/>
</dbReference>
<dbReference type="PANTHER" id="PTHR36920">
    <property type="match status" value="1"/>
</dbReference>
<organism evidence="3 4">
    <name type="scientific">Rhodovulum viride</name>
    <dbReference type="NCBI Taxonomy" id="1231134"/>
    <lineage>
        <taxon>Bacteria</taxon>
        <taxon>Pseudomonadati</taxon>
        <taxon>Pseudomonadota</taxon>
        <taxon>Alphaproteobacteria</taxon>
        <taxon>Rhodobacterales</taxon>
        <taxon>Paracoccaceae</taxon>
        <taxon>Rhodovulum</taxon>
    </lineage>
</organism>
<name>A0ABX9DIH6_9RHOB</name>
<protein>
    <recommendedName>
        <fullName evidence="5">Outer membrane protein</fullName>
    </recommendedName>
</protein>
<dbReference type="InterPro" id="IPR005618">
    <property type="entry name" value="OMPW"/>
</dbReference>
<evidence type="ECO:0000256" key="2">
    <source>
        <dbReference type="SAM" id="SignalP"/>
    </source>
</evidence>
<feature type="signal peptide" evidence="2">
    <location>
        <begin position="1"/>
        <end position="22"/>
    </location>
</feature>
<keyword evidence="2" id="KW-0732">Signal</keyword>
<dbReference type="PANTHER" id="PTHR36920:SF1">
    <property type="entry name" value="OUTER MEMBRANE PROTEIN W"/>
    <property type="match status" value="1"/>
</dbReference>
<comment type="caution">
    <text evidence="3">The sequence shown here is derived from an EMBL/GenBank/DDBJ whole genome shotgun (WGS) entry which is preliminary data.</text>
</comment>
<evidence type="ECO:0008006" key="5">
    <source>
        <dbReference type="Google" id="ProtNLM"/>
    </source>
</evidence>